<feature type="chain" id="PRO_5041966385" evidence="3">
    <location>
        <begin position="22"/>
        <end position="332"/>
    </location>
</feature>
<dbReference type="AlphaFoldDB" id="A0AAE0LNR4"/>
<keyword evidence="2" id="KW-0472">Membrane</keyword>
<dbReference type="EMBL" id="JAUEPN010000008">
    <property type="protein sequence ID" value="KAK3291857.1"/>
    <property type="molecule type" value="Genomic_DNA"/>
</dbReference>
<keyword evidence="3" id="KW-0732">Signal</keyword>
<dbReference type="GeneID" id="87836799"/>
<feature type="signal peptide" evidence="3">
    <location>
        <begin position="1"/>
        <end position="21"/>
    </location>
</feature>
<feature type="region of interest" description="Disordered" evidence="1">
    <location>
        <begin position="257"/>
        <end position="278"/>
    </location>
</feature>
<feature type="compositionally biased region" description="Polar residues" evidence="1">
    <location>
        <begin position="190"/>
        <end position="208"/>
    </location>
</feature>
<comment type="caution">
    <text evidence="4">The sequence shown here is derived from an EMBL/GenBank/DDBJ whole genome shotgun (WGS) entry which is preliminary data.</text>
</comment>
<protein>
    <submittedName>
        <fullName evidence="4">Uncharacterized protein</fullName>
    </submittedName>
</protein>
<evidence type="ECO:0000256" key="3">
    <source>
        <dbReference type="SAM" id="SignalP"/>
    </source>
</evidence>
<feature type="region of interest" description="Disordered" evidence="1">
    <location>
        <begin position="159"/>
        <end position="220"/>
    </location>
</feature>
<name>A0AAE0LNR4_9PEZI</name>
<feature type="compositionally biased region" description="Low complexity" evidence="1">
    <location>
        <begin position="170"/>
        <end position="189"/>
    </location>
</feature>
<dbReference type="RefSeq" id="XP_062655371.1">
    <property type="nucleotide sequence ID" value="XM_062799851.1"/>
</dbReference>
<accession>A0AAE0LNR4</accession>
<reference evidence="4" key="2">
    <citation type="submission" date="2023-06" db="EMBL/GenBank/DDBJ databases">
        <authorList>
            <consortium name="Lawrence Berkeley National Laboratory"/>
            <person name="Haridas S."/>
            <person name="Hensen N."/>
            <person name="Bonometti L."/>
            <person name="Westerberg I."/>
            <person name="Brannstrom I.O."/>
            <person name="Guillou S."/>
            <person name="Cros-Aarteil S."/>
            <person name="Calhoun S."/>
            <person name="Kuo A."/>
            <person name="Mondo S."/>
            <person name="Pangilinan J."/>
            <person name="Riley R."/>
            <person name="Labutti K."/>
            <person name="Andreopoulos B."/>
            <person name="Lipzen A."/>
            <person name="Chen C."/>
            <person name="Yanf M."/>
            <person name="Daum C."/>
            <person name="Ng V."/>
            <person name="Clum A."/>
            <person name="Steindorff A."/>
            <person name="Ohm R."/>
            <person name="Martin F."/>
            <person name="Silar P."/>
            <person name="Natvig D."/>
            <person name="Lalanne C."/>
            <person name="Gautier V."/>
            <person name="Ament-Velasquez S.L."/>
            <person name="Kruys A."/>
            <person name="Hutchinson M.I."/>
            <person name="Powell A.J."/>
            <person name="Barry K."/>
            <person name="Miller A.N."/>
            <person name="Grigoriev I.V."/>
            <person name="Debuchy R."/>
            <person name="Gladieux P."/>
            <person name="Thoren M.H."/>
            <person name="Johannesson H."/>
        </authorList>
    </citation>
    <scope>NUCLEOTIDE SEQUENCE</scope>
    <source>
        <strain evidence="4">CBS 168.71</strain>
    </source>
</reference>
<feature type="compositionally biased region" description="Low complexity" evidence="1">
    <location>
        <begin position="257"/>
        <end position="266"/>
    </location>
</feature>
<keyword evidence="5" id="KW-1185">Reference proteome</keyword>
<organism evidence="4 5">
    <name type="scientific">Chaetomium fimeti</name>
    <dbReference type="NCBI Taxonomy" id="1854472"/>
    <lineage>
        <taxon>Eukaryota</taxon>
        <taxon>Fungi</taxon>
        <taxon>Dikarya</taxon>
        <taxon>Ascomycota</taxon>
        <taxon>Pezizomycotina</taxon>
        <taxon>Sordariomycetes</taxon>
        <taxon>Sordariomycetidae</taxon>
        <taxon>Sordariales</taxon>
        <taxon>Chaetomiaceae</taxon>
        <taxon>Chaetomium</taxon>
    </lineage>
</organism>
<keyword evidence="2" id="KW-1133">Transmembrane helix</keyword>
<evidence type="ECO:0000256" key="1">
    <source>
        <dbReference type="SAM" id="MobiDB-lite"/>
    </source>
</evidence>
<feature type="transmembrane region" description="Helical" evidence="2">
    <location>
        <begin position="228"/>
        <end position="251"/>
    </location>
</feature>
<proteinExistence type="predicted"/>
<reference evidence="4" key="1">
    <citation type="journal article" date="2023" name="Mol. Phylogenet. Evol.">
        <title>Genome-scale phylogeny and comparative genomics of the fungal order Sordariales.</title>
        <authorList>
            <person name="Hensen N."/>
            <person name="Bonometti L."/>
            <person name="Westerberg I."/>
            <person name="Brannstrom I.O."/>
            <person name="Guillou S."/>
            <person name="Cros-Aarteil S."/>
            <person name="Calhoun S."/>
            <person name="Haridas S."/>
            <person name="Kuo A."/>
            <person name="Mondo S."/>
            <person name="Pangilinan J."/>
            <person name="Riley R."/>
            <person name="LaButti K."/>
            <person name="Andreopoulos B."/>
            <person name="Lipzen A."/>
            <person name="Chen C."/>
            <person name="Yan M."/>
            <person name="Daum C."/>
            <person name="Ng V."/>
            <person name="Clum A."/>
            <person name="Steindorff A."/>
            <person name="Ohm R.A."/>
            <person name="Martin F."/>
            <person name="Silar P."/>
            <person name="Natvig D.O."/>
            <person name="Lalanne C."/>
            <person name="Gautier V."/>
            <person name="Ament-Velasquez S.L."/>
            <person name="Kruys A."/>
            <person name="Hutchinson M.I."/>
            <person name="Powell A.J."/>
            <person name="Barry K."/>
            <person name="Miller A.N."/>
            <person name="Grigoriev I.V."/>
            <person name="Debuchy R."/>
            <person name="Gladieux P."/>
            <person name="Hiltunen Thoren M."/>
            <person name="Johannesson H."/>
        </authorList>
    </citation>
    <scope>NUCLEOTIDE SEQUENCE</scope>
    <source>
        <strain evidence="4">CBS 168.71</strain>
    </source>
</reference>
<sequence>MVLFTVAGLLLVLGGLGETAALVLSRWQEPHSNVTTATLDPRSFGIAVLSSRLNTIYLSGDPRKSRTADFGFDFRIYGQVWAPCPVTIADARECMVESCVDNLLCPDGCGFTDGTLSTLSCTRTNQFCSTAYLTIEKAAVDPVTNYACADDQSENFYKGFTTDPPLEDLTTSAPTTTTTGPDAATTGGSNQSSTPRSTEPPSGSQTSGPAAGPDAGSNSSGPANNTGAIIGGVAGCLALVCGFALAGVWLIRRNKNANANARSSSSGTSDGASFDGKPEMEAHERVRAELFGQSLSEMSSRGPAAYDTSTYRADDHAMTPVELPTNARAGWV</sequence>
<gene>
    <name evidence="4" type="ORF">B0H64DRAFT_241891</name>
</gene>
<evidence type="ECO:0000313" key="4">
    <source>
        <dbReference type="EMBL" id="KAK3291857.1"/>
    </source>
</evidence>
<keyword evidence="2" id="KW-0812">Transmembrane</keyword>
<evidence type="ECO:0000313" key="5">
    <source>
        <dbReference type="Proteomes" id="UP001278766"/>
    </source>
</evidence>
<evidence type="ECO:0000256" key="2">
    <source>
        <dbReference type="SAM" id="Phobius"/>
    </source>
</evidence>
<dbReference type="Proteomes" id="UP001278766">
    <property type="component" value="Unassembled WGS sequence"/>
</dbReference>